<sequence>MISPSVLYDAILYLYALSLLFSFSDIARANRNAKRMGTGLLSFVWVLQTAYLCSRLYDHRVSFVFSMFETLFLLSWLLVTISFILNRIFRIDLVVYVVNVLSFAVLALNFFSTTSPSPLLQSWHIKDELLFIHVSMAIGSYAAFTTAAVFSALYLILYKMLKRKNWNQFMKRMPSLENLETYAVYAVLVGTPLLLLSIVLGCVWIALSGHDMYFFDPKVMNSILVLAAYSFYLYRYRVLKVSGGKLAVWNLGAFGFVLLNLAVTNVYSNFHDWYGMGVPR</sequence>
<dbReference type="PANTHER" id="PTHR38034:SF1">
    <property type="entry name" value="INNER MEMBRANE PROTEIN YPJD"/>
    <property type="match status" value="1"/>
</dbReference>
<dbReference type="InterPro" id="IPR002541">
    <property type="entry name" value="Cyt_c_assembly"/>
</dbReference>
<feature type="transmembrane region" description="Helical" evidence="1">
    <location>
        <begin position="131"/>
        <end position="161"/>
    </location>
</feature>
<feature type="transmembrane region" description="Helical" evidence="1">
    <location>
        <begin position="246"/>
        <end position="267"/>
    </location>
</feature>
<accession>A0A2L1U3V3</accession>
<name>A0A2L1U3V3_9BACL</name>
<dbReference type="EMBL" id="CP019655">
    <property type="protein sequence ID" value="AVF27627.1"/>
    <property type="molecule type" value="Genomic_DNA"/>
</dbReference>
<gene>
    <name evidence="3" type="primary">hemX</name>
    <name evidence="3" type="ORF">ERICIII_03517</name>
</gene>
<feature type="transmembrane region" description="Helical" evidence="1">
    <location>
        <begin position="63"/>
        <end position="86"/>
    </location>
</feature>
<dbReference type="STRING" id="147375.BXP28_10040"/>
<dbReference type="AlphaFoldDB" id="A0A2L1U3V3"/>
<dbReference type="PANTHER" id="PTHR38034">
    <property type="entry name" value="INNER MEMBRANE PROTEIN YPJD"/>
    <property type="match status" value="1"/>
</dbReference>
<proteinExistence type="predicted"/>
<feature type="transmembrane region" description="Helical" evidence="1">
    <location>
        <begin position="6"/>
        <end position="27"/>
    </location>
</feature>
<keyword evidence="1" id="KW-1133">Transmembrane helix</keyword>
<keyword evidence="1" id="KW-0812">Transmembrane</keyword>
<protein>
    <submittedName>
        <fullName evidence="3">Protein HemX</fullName>
    </submittedName>
</protein>
<evidence type="ECO:0000313" key="4">
    <source>
        <dbReference type="Proteomes" id="UP000239833"/>
    </source>
</evidence>
<keyword evidence="1" id="KW-0472">Membrane</keyword>
<dbReference type="InterPro" id="IPR052372">
    <property type="entry name" value="YpjD/HemX"/>
</dbReference>
<feature type="transmembrane region" description="Helical" evidence="1">
    <location>
        <begin position="182"/>
        <end position="207"/>
    </location>
</feature>
<organism evidence="3 4">
    <name type="scientific">Paenibacillus larvae subsp. larvae</name>
    <dbReference type="NCBI Taxonomy" id="147375"/>
    <lineage>
        <taxon>Bacteria</taxon>
        <taxon>Bacillati</taxon>
        <taxon>Bacillota</taxon>
        <taxon>Bacilli</taxon>
        <taxon>Bacillales</taxon>
        <taxon>Paenibacillaceae</taxon>
        <taxon>Paenibacillus</taxon>
    </lineage>
</organism>
<evidence type="ECO:0000259" key="2">
    <source>
        <dbReference type="Pfam" id="PF01578"/>
    </source>
</evidence>
<dbReference type="GO" id="GO:0017004">
    <property type="term" value="P:cytochrome complex assembly"/>
    <property type="evidence" value="ECO:0007669"/>
    <property type="project" value="InterPro"/>
</dbReference>
<dbReference type="Pfam" id="PF01578">
    <property type="entry name" value="Cytochrom_C_asm"/>
    <property type="match status" value="1"/>
</dbReference>
<feature type="domain" description="Cytochrome c assembly protein" evidence="2">
    <location>
        <begin position="67"/>
        <end position="267"/>
    </location>
</feature>
<feature type="transmembrane region" description="Helical" evidence="1">
    <location>
        <begin position="219"/>
        <end position="234"/>
    </location>
</feature>
<dbReference type="RefSeq" id="WP_077995766.1">
    <property type="nucleotide sequence ID" value="NZ_CP019655.1"/>
</dbReference>
<dbReference type="Proteomes" id="UP000239833">
    <property type="component" value="Chromosome"/>
</dbReference>
<dbReference type="GeneID" id="64219946"/>
<dbReference type="GO" id="GO:0020037">
    <property type="term" value="F:heme binding"/>
    <property type="evidence" value="ECO:0007669"/>
    <property type="project" value="InterPro"/>
</dbReference>
<reference evidence="4" key="1">
    <citation type="submission" date="2017-02" db="EMBL/GenBank/DDBJ databases">
        <title>Delineation of Paenibacillus larvae strains originating from foulbrood outbreaks.</title>
        <authorList>
            <person name="Beims H."/>
            <person name="Bunk B."/>
            <person name="Sproeer C."/>
            <person name="Mohr K.I."/>
            <person name="Pradella S."/>
            <person name="Guenther G."/>
            <person name="Rohde M."/>
            <person name="von der Ohe W."/>
            <person name="Steinert M."/>
        </authorList>
    </citation>
    <scope>NUCLEOTIDE SEQUENCE [LARGE SCALE GENOMIC DNA]</scope>
    <source>
        <strain evidence="4">Eric_III</strain>
    </source>
</reference>
<evidence type="ECO:0000256" key="1">
    <source>
        <dbReference type="SAM" id="Phobius"/>
    </source>
</evidence>
<feature type="transmembrane region" description="Helical" evidence="1">
    <location>
        <begin position="93"/>
        <end position="111"/>
    </location>
</feature>
<evidence type="ECO:0000313" key="3">
    <source>
        <dbReference type="EMBL" id="AVF27627.1"/>
    </source>
</evidence>
<feature type="transmembrane region" description="Helical" evidence="1">
    <location>
        <begin position="39"/>
        <end position="57"/>
    </location>
</feature>